<dbReference type="RefSeq" id="WP_265046669.1">
    <property type="nucleotide sequence ID" value="NZ_CP100390.1"/>
</dbReference>
<evidence type="ECO:0000313" key="1">
    <source>
        <dbReference type="EMBL" id="UZE95180.1"/>
    </source>
</evidence>
<evidence type="ECO:0000313" key="2">
    <source>
        <dbReference type="Proteomes" id="UP001163739"/>
    </source>
</evidence>
<proteinExistence type="predicted"/>
<protein>
    <submittedName>
        <fullName evidence="1">DUF3187 family protein</fullName>
    </submittedName>
</protein>
<accession>A0ABY6MZC8</accession>
<dbReference type="EMBL" id="CP100390">
    <property type="protein sequence ID" value="UZE95180.1"/>
    <property type="molecule type" value="Genomic_DNA"/>
</dbReference>
<dbReference type="Pfam" id="PF11383">
    <property type="entry name" value="DUF3187"/>
    <property type="match status" value="1"/>
</dbReference>
<organism evidence="1 2">
    <name type="scientific">Alkalimarinus alittae</name>
    <dbReference type="NCBI Taxonomy" id="2961619"/>
    <lineage>
        <taxon>Bacteria</taxon>
        <taxon>Pseudomonadati</taxon>
        <taxon>Pseudomonadota</taxon>
        <taxon>Gammaproteobacteria</taxon>
        <taxon>Alteromonadales</taxon>
        <taxon>Alteromonadaceae</taxon>
        <taxon>Alkalimarinus</taxon>
    </lineage>
</organism>
<name>A0ABY6MZC8_9ALTE</name>
<dbReference type="Proteomes" id="UP001163739">
    <property type="component" value="Chromosome"/>
</dbReference>
<gene>
    <name evidence="1" type="ORF">NKI27_14055</name>
</gene>
<sequence>MIIHTINRRVHIKTAFILLIICASLLPFTAQSVESHAFNTLNLNPMVQIFGLPSLANQVLGAQGLFEVEIEQQTANYYSQSISNDEVITLDGETWKTRLNIAYALTDHSEISISVPYIRHSSGYMDDLIYNWHDTFGMPQNNRTKSTNNNIDLYYSVNGKTPVDLNSTVSGIGDIRLTYAHQLNAFNRDLILQTVIKLPTGDVATLTGSGGTDLSIGLMINDAISFERQNINTWAGAAVTYLGKADGDLSDNQKDLAWSASAGLGWPINSALILKTQFDGHSAVYNSNTTELGDPALMLTFGGDYYFTPLYRLELSAVEDIIAETSPDIVFSVKFSAKFE</sequence>
<reference evidence="1" key="1">
    <citation type="submission" date="2022-06" db="EMBL/GenBank/DDBJ databases">
        <title>Alkalimarinus sp. nov., isolated from gut of a Alitta virens.</title>
        <authorList>
            <person name="Yang A.I."/>
            <person name="Shin N.-R."/>
        </authorList>
    </citation>
    <scope>NUCLEOTIDE SEQUENCE</scope>
    <source>
        <strain evidence="1">A2M4</strain>
    </source>
</reference>
<keyword evidence="2" id="KW-1185">Reference proteome</keyword>
<dbReference type="InterPro" id="IPR021523">
    <property type="entry name" value="DUF3187"/>
</dbReference>